<proteinExistence type="predicted"/>
<evidence type="ECO:0000313" key="1">
    <source>
        <dbReference type="EMBL" id="XBH04355.1"/>
    </source>
</evidence>
<dbReference type="RefSeq" id="WP_406697106.1">
    <property type="nucleotide sequence ID" value="NZ_CP155447.1"/>
</dbReference>
<accession>A0AAU7CH01</accession>
<dbReference type="AlphaFoldDB" id="A0AAU7CH01"/>
<name>A0AAU7CH01_9BACT</name>
<reference evidence="1" key="1">
    <citation type="submission" date="2024-05" db="EMBL/GenBank/DDBJ databases">
        <title>Planctomycetes of the genus Singulisphaera possess chitinolytic capabilities.</title>
        <authorList>
            <person name="Ivanova A."/>
        </authorList>
    </citation>
    <scope>NUCLEOTIDE SEQUENCE</scope>
    <source>
        <strain evidence="1">Ch08T</strain>
    </source>
</reference>
<evidence type="ECO:0008006" key="2">
    <source>
        <dbReference type="Google" id="ProtNLM"/>
    </source>
</evidence>
<sequence>MAAYFASFTVSAFLTGCGETNPQPPAQPSNPAAVSEVNAAVSADPDDLPIKEADVKRPADFPAALTRIKGYRDTIRDEIAAGRPTKAHRALDELDIVLNWLPEVARDSSVPKEQWETVNTTAQQIRELFNKVHTKIDAKQNPDYSSVSKAIDQSIKQLDEVAGTVPATKG</sequence>
<organism evidence="1">
    <name type="scientific">Singulisphaera sp. Ch08</name>
    <dbReference type="NCBI Taxonomy" id="3120278"/>
    <lineage>
        <taxon>Bacteria</taxon>
        <taxon>Pseudomonadati</taxon>
        <taxon>Planctomycetota</taxon>
        <taxon>Planctomycetia</taxon>
        <taxon>Isosphaerales</taxon>
        <taxon>Isosphaeraceae</taxon>
        <taxon>Singulisphaera</taxon>
    </lineage>
</organism>
<gene>
    <name evidence="1" type="ORF">V5E97_39600</name>
</gene>
<dbReference type="EMBL" id="CP155447">
    <property type="protein sequence ID" value="XBH04355.1"/>
    <property type="molecule type" value="Genomic_DNA"/>
</dbReference>
<protein>
    <recommendedName>
        <fullName evidence="2">Lipoprotein</fullName>
    </recommendedName>
</protein>